<keyword evidence="5" id="KW-0694">RNA-binding</keyword>
<comment type="caution">
    <text evidence="7">The sequence shown here is derived from an EMBL/GenBank/DDBJ whole genome shotgun (WGS) entry which is preliminary data.</text>
</comment>
<dbReference type="GO" id="GO:0003723">
    <property type="term" value="F:RNA binding"/>
    <property type="evidence" value="ECO:0007669"/>
    <property type="project" value="UniProtKB-KW"/>
</dbReference>
<dbReference type="GO" id="GO:0046872">
    <property type="term" value="F:metal ion binding"/>
    <property type="evidence" value="ECO:0007669"/>
    <property type="project" value="UniProtKB-KW"/>
</dbReference>
<sequence length="364" mass="39339">MADTVLIDRSFGETRLAFLTDDQLTDLYLYRDEDPDLTGTVHRARVRRVAPALDGAFLDLGNGHEAFLKTRNPPSEGSLVTVEIRAEGGTGKLPIASLTITRTVPDTLPDHPARLDQDAWPWLRHLGDQPIITAAPDIAQILRAEGRAVTLQHADPFRELGLDDDIDSLISAEVPFGNGARLWIEDTRALTAIDIDSGSAGEGRASLATARAVNDRAVSEIARQLRLRRLGGLIIIDFLRLPDKAARLILTERLTAALKPDPIPSEIIGFSRAGLFELKRPRLGRPLARDLGTQGKPTVATAARQALRAARVNARPGQPLTLTCAPAVADWIAAHDMATVFAKDSGAHMTVLADPALTLGRFSV</sequence>
<dbReference type="RefSeq" id="WP_274944215.1">
    <property type="nucleotide sequence ID" value="NZ_JANWOI010000004.1"/>
</dbReference>
<dbReference type="AlphaFoldDB" id="A0A9X3TYX8"/>
<evidence type="ECO:0000259" key="6">
    <source>
        <dbReference type="Pfam" id="PF10150"/>
    </source>
</evidence>
<dbReference type="InterPro" id="IPR004659">
    <property type="entry name" value="RNase_E/G"/>
</dbReference>
<keyword evidence="3" id="KW-0378">Hydrolase</keyword>
<keyword evidence="4" id="KW-0460">Magnesium</keyword>
<evidence type="ECO:0000256" key="2">
    <source>
        <dbReference type="ARBA" id="ARBA00022723"/>
    </source>
</evidence>
<evidence type="ECO:0000313" key="7">
    <source>
        <dbReference type="EMBL" id="MDA5194510.1"/>
    </source>
</evidence>
<proteinExistence type="predicted"/>
<protein>
    <submittedName>
        <fullName evidence="7">Ribonuclease E/G</fullName>
    </submittedName>
</protein>
<evidence type="ECO:0000256" key="1">
    <source>
        <dbReference type="ARBA" id="ARBA00001946"/>
    </source>
</evidence>
<organism evidence="7 8">
    <name type="scientific">Govanella unica</name>
    <dbReference type="NCBI Taxonomy" id="2975056"/>
    <lineage>
        <taxon>Bacteria</taxon>
        <taxon>Pseudomonadati</taxon>
        <taxon>Pseudomonadota</taxon>
        <taxon>Alphaproteobacteria</taxon>
        <taxon>Emcibacterales</taxon>
        <taxon>Govanellaceae</taxon>
        <taxon>Govanella</taxon>
    </lineage>
</organism>
<evidence type="ECO:0000256" key="3">
    <source>
        <dbReference type="ARBA" id="ARBA00022801"/>
    </source>
</evidence>
<dbReference type="InterPro" id="IPR019307">
    <property type="entry name" value="RNA-bd_AU-1/RNase_E/G"/>
</dbReference>
<keyword evidence="2" id="KW-0479">Metal-binding</keyword>
<dbReference type="GO" id="GO:0006364">
    <property type="term" value="P:rRNA processing"/>
    <property type="evidence" value="ECO:0007669"/>
    <property type="project" value="TreeGrafter"/>
</dbReference>
<name>A0A9X3TYX8_9PROT</name>
<dbReference type="Proteomes" id="UP001141619">
    <property type="component" value="Unassembled WGS sequence"/>
</dbReference>
<dbReference type="PANTHER" id="PTHR30001:SF0">
    <property type="entry name" value="RIBONUCLEASE G"/>
    <property type="match status" value="1"/>
</dbReference>
<dbReference type="GO" id="GO:0005737">
    <property type="term" value="C:cytoplasm"/>
    <property type="evidence" value="ECO:0007669"/>
    <property type="project" value="TreeGrafter"/>
</dbReference>
<reference evidence="7" key="2">
    <citation type="journal article" date="2023" name="Syst. Appl. Microbiol.">
        <title>Govania unica gen. nov., sp. nov., a rare biosphere bacterium that represents a novel family in the class Alphaproteobacteria.</title>
        <authorList>
            <person name="Vandamme P."/>
            <person name="Peeters C."/>
            <person name="Hettiarachchi A."/>
            <person name="Cnockaert M."/>
            <person name="Carlier A."/>
        </authorList>
    </citation>
    <scope>NUCLEOTIDE SEQUENCE</scope>
    <source>
        <strain evidence="7">LMG 31809</strain>
    </source>
</reference>
<keyword evidence="8" id="KW-1185">Reference proteome</keyword>
<dbReference type="EMBL" id="JANWOI010000004">
    <property type="protein sequence ID" value="MDA5194510.1"/>
    <property type="molecule type" value="Genomic_DNA"/>
</dbReference>
<gene>
    <name evidence="7" type="ORF">NYP16_11165</name>
</gene>
<reference evidence="7" key="1">
    <citation type="submission" date="2022-08" db="EMBL/GenBank/DDBJ databases">
        <authorList>
            <person name="Vandamme P."/>
            <person name="Hettiarachchi A."/>
            <person name="Peeters C."/>
            <person name="Cnockaert M."/>
            <person name="Carlier A."/>
        </authorList>
    </citation>
    <scope>NUCLEOTIDE SEQUENCE</scope>
    <source>
        <strain evidence="7">LMG 31809</strain>
    </source>
</reference>
<evidence type="ECO:0000256" key="5">
    <source>
        <dbReference type="ARBA" id="ARBA00022884"/>
    </source>
</evidence>
<dbReference type="PANTHER" id="PTHR30001">
    <property type="entry name" value="RIBONUCLEASE"/>
    <property type="match status" value="1"/>
</dbReference>
<dbReference type="Pfam" id="PF10150">
    <property type="entry name" value="RNase_E_G"/>
    <property type="match status" value="1"/>
</dbReference>
<evidence type="ECO:0000313" key="8">
    <source>
        <dbReference type="Proteomes" id="UP001141619"/>
    </source>
</evidence>
<accession>A0A9X3TYX8</accession>
<evidence type="ECO:0000256" key="4">
    <source>
        <dbReference type="ARBA" id="ARBA00022842"/>
    </source>
</evidence>
<feature type="domain" description="RNA-binding protein AU-1/Ribonuclease E/G" evidence="6">
    <location>
        <begin position="153"/>
        <end position="282"/>
    </location>
</feature>
<comment type="cofactor">
    <cofactor evidence="1">
        <name>Mg(2+)</name>
        <dbReference type="ChEBI" id="CHEBI:18420"/>
    </cofactor>
</comment>
<dbReference type="GO" id="GO:0016787">
    <property type="term" value="F:hydrolase activity"/>
    <property type="evidence" value="ECO:0007669"/>
    <property type="project" value="UniProtKB-KW"/>
</dbReference>
<dbReference type="GO" id="GO:0004540">
    <property type="term" value="F:RNA nuclease activity"/>
    <property type="evidence" value="ECO:0007669"/>
    <property type="project" value="InterPro"/>
</dbReference>